<dbReference type="PANTHER" id="PTHR39075:SF1">
    <property type="entry name" value="FI19908P1"/>
    <property type="match status" value="1"/>
</dbReference>
<reference evidence="2" key="2">
    <citation type="submission" date="2018-02" db="UniProtKB">
        <authorList>
            <consortium name="EnsemblMetazoa"/>
        </authorList>
    </citation>
    <scope>IDENTIFICATION</scope>
</reference>
<feature type="compositionally biased region" description="Polar residues" evidence="1">
    <location>
        <begin position="148"/>
        <end position="161"/>
    </location>
</feature>
<feature type="compositionally biased region" description="Polar residues" evidence="1">
    <location>
        <begin position="168"/>
        <end position="221"/>
    </location>
</feature>
<dbReference type="AlphaFoldDB" id="A0A2K6VYH1"/>
<dbReference type="PANTHER" id="PTHR39075">
    <property type="entry name" value="FI19908P1"/>
    <property type="match status" value="1"/>
</dbReference>
<dbReference type="Proteomes" id="UP000024404">
    <property type="component" value="Unassembled WGS sequence"/>
</dbReference>
<accession>A0A2K6VYH1</accession>
<proteinExistence type="predicted"/>
<reference evidence="3" key="1">
    <citation type="submission" date="2013-10" db="EMBL/GenBank/DDBJ databases">
        <title>Genome sequencing of Onchocerca volvulus.</title>
        <authorList>
            <person name="Cotton J."/>
            <person name="Tsai J."/>
            <person name="Stanley E."/>
            <person name="Tracey A."/>
            <person name="Holroyd N."/>
            <person name="Lustigman S."/>
            <person name="Berriman M."/>
        </authorList>
    </citation>
    <scope>NUCLEOTIDE SEQUENCE</scope>
</reference>
<feature type="compositionally biased region" description="Low complexity" evidence="1">
    <location>
        <begin position="33"/>
        <end position="46"/>
    </location>
</feature>
<feature type="compositionally biased region" description="Low complexity" evidence="1">
    <location>
        <begin position="7"/>
        <end position="20"/>
    </location>
</feature>
<keyword evidence="3" id="KW-1185">Reference proteome</keyword>
<name>A0A2K6VYH1_ONCVO</name>
<dbReference type="EnsemblMetazoa" id="OVOC3336.1">
    <property type="protein sequence ID" value="OVOC3336.1"/>
    <property type="gene ID" value="WBGene00240145"/>
</dbReference>
<dbReference type="EnsemblMetazoa" id="OVOC3336.2">
    <property type="protein sequence ID" value="OVOC3336.2"/>
    <property type="gene ID" value="WBGene00240145"/>
</dbReference>
<dbReference type="GO" id="GO:0005615">
    <property type="term" value="C:extracellular space"/>
    <property type="evidence" value="ECO:0007669"/>
    <property type="project" value="TreeGrafter"/>
</dbReference>
<dbReference type="OMA" id="NCRPKHI"/>
<evidence type="ECO:0000256" key="1">
    <source>
        <dbReference type="SAM" id="MobiDB-lite"/>
    </source>
</evidence>
<feature type="region of interest" description="Disordered" evidence="1">
    <location>
        <begin position="1"/>
        <end position="58"/>
    </location>
</feature>
<evidence type="ECO:0000313" key="2">
    <source>
        <dbReference type="EnsemblMetazoa" id="OVOC3336.2"/>
    </source>
</evidence>
<protein>
    <submittedName>
        <fullName evidence="2">Uncharacterized protein</fullName>
    </submittedName>
</protein>
<dbReference type="EMBL" id="CMVM020000089">
    <property type="status" value="NOT_ANNOTATED_CDS"/>
    <property type="molecule type" value="Genomic_DNA"/>
</dbReference>
<sequence length="565" mass="61983">MSKMSDNATVTTNTVAGNNTEQRDLSSSFHMVSNSSIRSSSSTYTSPNGGITDKENDLNSLQKEKLSKESKKNAMGDVCSSNDPMKSVIGLTVSNIINDNNVNNQMKSKGVKMETKSTGTKKTQTKRPSDDFRRHVNGVFYGGHGRRNSVNNGSRSTTYTSRDYWRPHSSSGYNGTNLRRSTPGTLNSRTRQMNNDTSRANDPETTIDNAGNANQRTATTESQKKSNSHAHAFRSQVTRTFHNGALRANRTWHNNVTTRSRSHMVASEFNSQFSSSEYASNSESVPHVNSTVATPRIGETCPSGNNTSSGQKHGKFPIIYVAPTGTISILLNNGVMIEVAVDRAIRVLCHDKFSAACNSRGTGSCILHKKARIFQQDEKVFCNFGPTLTENEKATVFGTQGVLFTMSHLSEAYLVSSTIVKGTLSVSLGRLQFPSLDYDFTVRMFFTESQTGDQFTELCNKIVQEARYGTRDDGSLTLTINGIYIKQDKRGNVEVNCRPKHISCSPSDGVVHVRTNVVDMAVQEDDKAFVKKGLKRVHVSRSGMVVSDGNCITSMDHFGNIISSA</sequence>
<feature type="region of interest" description="Disordered" evidence="1">
    <location>
        <begin position="110"/>
        <end position="233"/>
    </location>
</feature>
<evidence type="ECO:0000313" key="3">
    <source>
        <dbReference type="Proteomes" id="UP000024404"/>
    </source>
</evidence>
<organism evidence="2 3">
    <name type="scientific">Onchocerca volvulus</name>
    <dbReference type="NCBI Taxonomy" id="6282"/>
    <lineage>
        <taxon>Eukaryota</taxon>
        <taxon>Metazoa</taxon>
        <taxon>Ecdysozoa</taxon>
        <taxon>Nematoda</taxon>
        <taxon>Chromadorea</taxon>
        <taxon>Rhabditida</taxon>
        <taxon>Spirurina</taxon>
        <taxon>Spiruromorpha</taxon>
        <taxon>Filarioidea</taxon>
        <taxon>Onchocercidae</taxon>
        <taxon>Onchocerca</taxon>
    </lineage>
</organism>